<evidence type="ECO:0000256" key="1">
    <source>
        <dbReference type="PROSITE-ProRule" id="PRU10141"/>
    </source>
</evidence>
<dbReference type="SUPFAM" id="SSF56112">
    <property type="entry name" value="Protein kinase-like (PK-like)"/>
    <property type="match status" value="1"/>
</dbReference>
<dbReference type="RefSeq" id="WP_404593566.1">
    <property type="nucleotide sequence ID" value="NZ_JBIYEW010000003.1"/>
</dbReference>
<keyword evidence="4" id="KW-1185">Reference proteome</keyword>
<feature type="binding site" evidence="1">
    <location>
        <position position="177"/>
    </location>
    <ligand>
        <name>ATP</name>
        <dbReference type="ChEBI" id="CHEBI:30616"/>
    </ligand>
</feature>
<dbReference type="InterPro" id="IPR017441">
    <property type="entry name" value="Protein_kinase_ATP_BS"/>
</dbReference>
<accession>A0ABW8N2H0</accession>
<dbReference type="CDD" id="cd00180">
    <property type="entry name" value="PKc"/>
    <property type="match status" value="1"/>
</dbReference>
<organism evidence="3 4">
    <name type="scientific">Paenarthrobacter histidinolovorans</name>
    <dbReference type="NCBI Taxonomy" id="43664"/>
    <lineage>
        <taxon>Bacteria</taxon>
        <taxon>Bacillati</taxon>
        <taxon>Actinomycetota</taxon>
        <taxon>Actinomycetes</taxon>
        <taxon>Micrococcales</taxon>
        <taxon>Micrococcaceae</taxon>
        <taxon>Paenarthrobacter</taxon>
    </lineage>
</organism>
<proteinExistence type="predicted"/>
<evidence type="ECO:0000259" key="2">
    <source>
        <dbReference type="PROSITE" id="PS50011"/>
    </source>
</evidence>
<dbReference type="GO" id="GO:0004674">
    <property type="term" value="F:protein serine/threonine kinase activity"/>
    <property type="evidence" value="ECO:0007669"/>
    <property type="project" value="UniProtKB-EC"/>
</dbReference>
<dbReference type="EMBL" id="JBIYEW010000003">
    <property type="protein sequence ID" value="MFK4637793.1"/>
    <property type="molecule type" value="Genomic_DNA"/>
</dbReference>
<dbReference type="EC" id="2.7.11.1" evidence="3"/>
<dbReference type="PROSITE" id="PS50011">
    <property type="entry name" value="PROTEIN_KINASE_DOM"/>
    <property type="match status" value="1"/>
</dbReference>
<dbReference type="InterPro" id="IPR000719">
    <property type="entry name" value="Prot_kinase_dom"/>
</dbReference>
<dbReference type="InterPro" id="IPR008266">
    <property type="entry name" value="Tyr_kinase_AS"/>
</dbReference>
<dbReference type="Gene3D" id="1.10.510.10">
    <property type="entry name" value="Transferase(Phosphotransferase) domain 1"/>
    <property type="match status" value="1"/>
</dbReference>
<evidence type="ECO:0000313" key="3">
    <source>
        <dbReference type="EMBL" id="MFK4637793.1"/>
    </source>
</evidence>
<dbReference type="Pfam" id="PF00069">
    <property type="entry name" value="Pkinase"/>
    <property type="match status" value="1"/>
</dbReference>
<sequence length="390" mass="45174">MLTTTDMRVADLKEKYAAIPATRAYSRLYEDVADFGHMFAVLHDHLNRHFMAINERAKAKEHYWAERSRELLTLIDEVRQDLHELKLAGVDVSLVDAYELALEDAETWLARSNGSPIPDDYKPLEIQRYEPVFNFADKTIRLKKESTPLSLNMVGEGSYAHVYSYVDPDYGMKFAIKRAKRGIDERDQHRFRQEFDVMKSLSFPYIVQVYKFNEKRNEYAMEFCDSTLRDYIDSKNSTLRFSSRKRIALQFLYGLNYIHTKDLLHRDISLQNVLVKFYDSEAVLVKLSDFGLVKDKLSEFTRTKTEMRGTIRDPMLHDFKSYDLVNEMYSVGVILSYIFTGKHALMSGPSEAAKLVQRCSANDTSQRFSSVLDVINAVEKLVVKPEQAPA</sequence>
<reference evidence="3 4" key="1">
    <citation type="submission" date="2024-10" db="EMBL/GenBank/DDBJ databases">
        <title>Novel secondary metabolite-producing bacteria for plant disease control.</title>
        <authorList>
            <person name="Chevrette M."/>
        </authorList>
    </citation>
    <scope>NUCLEOTIDE SEQUENCE [LARGE SCALE GENOMIC DNA]</scope>
    <source>
        <strain evidence="3 4">J30 TE3557</strain>
    </source>
</reference>
<name>A0ABW8N2H0_9MICC</name>
<dbReference type="InterPro" id="IPR053235">
    <property type="entry name" value="Ser_Thr_kinase"/>
</dbReference>
<protein>
    <submittedName>
        <fullName evidence="3">tRNA A-37 threonylcarbamoyl transferase component Bud32</fullName>
        <ecNumber evidence="3">2.7.11.1</ecNumber>
    </submittedName>
</protein>
<keyword evidence="1" id="KW-0547">Nucleotide-binding</keyword>
<evidence type="ECO:0000313" key="4">
    <source>
        <dbReference type="Proteomes" id="UP001620520"/>
    </source>
</evidence>
<dbReference type="Proteomes" id="UP001620520">
    <property type="component" value="Unassembled WGS sequence"/>
</dbReference>
<gene>
    <name evidence="3" type="ORF">ABIA52_000682</name>
</gene>
<dbReference type="InterPro" id="IPR011009">
    <property type="entry name" value="Kinase-like_dom_sf"/>
</dbReference>
<dbReference type="PANTHER" id="PTHR24361">
    <property type="entry name" value="MITOGEN-ACTIVATED KINASE KINASE KINASE"/>
    <property type="match status" value="1"/>
</dbReference>
<feature type="domain" description="Protein kinase" evidence="2">
    <location>
        <begin position="148"/>
        <end position="390"/>
    </location>
</feature>
<keyword evidence="3" id="KW-0808">Transferase</keyword>
<comment type="caution">
    <text evidence="3">The sequence shown here is derived from an EMBL/GenBank/DDBJ whole genome shotgun (WGS) entry which is preliminary data.</text>
</comment>
<keyword evidence="1" id="KW-0067">ATP-binding</keyword>
<dbReference type="PROSITE" id="PS00107">
    <property type="entry name" value="PROTEIN_KINASE_ATP"/>
    <property type="match status" value="1"/>
</dbReference>
<dbReference type="PROSITE" id="PS00109">
    <property type="entry name" value="PROTEIN_KINASE_TYR"/>
    <property type="match status" value="1"/>
</dbReference>